<accession>A0ACD4DFU4</accession>
<organism evidence="1 2">
    <name type="scientific">Rhodococcus sacchari</name>
    <dbReference type="NCBI Taxonomy" id="2962047"/>
    <lineage>
        <taxon>Bacteria</taxon>
        <taxon>Bacillati</taxon>
        <taxon>Actinomycetota</taxon>
        <taxon>Actinomycetes</taxon>
        <taxon>Mycobacteriales</taxon>
        <taxon>Nocardiaceae</taxon>
        <taxon>Rhodococcus</taxon>
    </lineage>
</organism>
<sequence>MGATVLAGALLAAPATAQGGEHLAGRVLAADLPVAGLEVSLFATSADGPSLLGRATSGPSGELGIEYPPQPASSVVYAVAGRPGSPLVLAGVVGVGSAPPDVVLDERTTVAAGYALAQFTEAGSIGGTAPGLQNAARMAHNLADPVTGDIAPVLASSPNGPDTEALSTFGSLADLVANCAVSQPVCDRLLPLAGTPGGAPASDTWQAVVNIARHPWQNVPELFALSKEGPSPIVPDRALPPSAWTLALRFVGDGRSMDGPGNMAVDRGGNIWVTNNYEYAPGTDTPVCGAQNLIRLTPTGEFHPGSPYTGGGLSGAGFGIDIDRDGNVWVANFGFAAPPPGCPDDRQPPHNSLSVFTADGRPISPDTGFTEGGISWPQGLIVHSSGDIWVANCGNDSVTIHPGGDPAAARNLTGLGVTKPFGLAEGADGRVFVTGNGSDTVAVLDAAGNPIGPAIGGAGLEKPLGVAVDSTGAAWVANSRVIGIPCPDPALTPTLDGALTLIAPDLTPVPLTGGGLWVPWGVVVDGDDNVWVANFAGRGVSEFCGSRSAGCRPGTTTGAAISPDGTGYGFDGLVRNTGIAIDQAGNVWVANNWKEVPIQTNPGGYEMVVFVGAAAPVTP</sequence>
<name>A0ACD4DFU4_9NOCA</name>
<evidence type="ECO:0000313" key="1">
    <source>
        <dbReference type="EMBL" id="UYP18553.1"/>
    </source>
</evidence>
<protein>
    <submittedName>
        <fullName evidence="1">Uncharacterized protein</fullName>
    </submittedName>
</protein>
<gene>
    <name evidence="1" type="ORF">OED52_18175</name>
</gene>
<reference evidence="1" key="1">
    <citation type="submission" date="2022-10" db="EMBL/GenBank/DDBJ databases">
        <title>Rhodococcus ferula Z13 complete genome.</title>
        <authorList>
            <person name="Long X."/>
            <person name="Zang M."/>
        </authorList>
    </citation>
    <scope>NUCLEOTIDE SEQUENCE</scope>
    <source>
        <strain evidence="1">Z13</strain>
    </source>
</reference>
<evidence type="ECO:0000313" key="2">
    <source>
        <dbReference type="Proteomes" id="UP001156484"/>
    </source>
</evidence>
<dbReference type="EMBL" id="CP107551">
    <property type="protein sequence ID" value="UYP18553.1"/>
    <property type="molecule type" value="Genomic_DNA"/>
</dbReference>
<dbReference type="Proteomes" id="UP001156484">
    <property type="component" value="Chromosome"/>
</dbReference>
<proteinExistence type="predicted"/>
<keyword evidence="2" id="KW-1185">Reference proteome</keyword>